<dbReference type="STRING" id="1245748.A0A229WVN2"/>
<dbReference type="OrthoDB" id="4506236at2759"/>
<gene>
    <name evidence="2" type="ORF">CFD26_100981</name>
</gene>
<evidence type="ECO:0000256" key="1">
    <source>
        <dbReference type="SAM" id="SignalP"/>
    </source>
</evidence>
<dbReference type="EMBL" id="NIDN02000431">
    <property type="protein sequence ID" value="RLL93046.1"/>
    <property type="molecule type" value="Genomic_DNA"/>
</dbReference>
<proteinExistence type="predicted"/>
<organism evidence="2 3">
    <name type="scientific">Aspergillus turcosus</name>
    <dbReference type="NCBI Taxonomy" id="1245748"/>
    <lineage>
        <taxon>Eukaryota</taxon>
        <taxon>Fungi</taxon>
        <taxon>Dikarya</taxon>
        <taxon>Ascomycota</taxon>
        <taxon>Pezizomycotina</taxon>
        <taxon>Eurotiomycetes</taxon>
        <taxon>Eurotiomycetidae</taxon>
        <taxon>Eurotiales</taxon>
        <taxon>Aspergillaceae</taxon>
        <taxon>Aspergillus</taxon>
        <taxon>Aspergillus subgen. Fumigati</taxon>
    </lineage>
</organism>
<keyword evidence="3" id="KW-1185">Reference proteome</keyword>
<dbReference type="Proteomes" id="UP000215289">
    <property type="component" value="Unassembled WGS sequence"/>
</dbReference>
<dbReference type="AlphaFoldDB" id="A0A229WVN2"/>
<sequence>MQFTTILSLLAVAGLTVAFPPVVPNHSNDVVGVNVDHNNVPVAVNVPVKDNNIANDVLEDGVNVDHVPVNAGVLGNAQQFAPDVEKRAF</sequence>
<reference evidence="2 3" key="1">
    <citation type="submission" date="2018-08" db="EMBL/GenBank/DDBJ databases">
        <title>Draft genome sequences of two Aspergillus turcosus clinical strains isolated from bronchoalveolar lavage fluid: one azole-susceptible and the other azole-resistant.</title>
        <authorList>
            <person name="Parent-Michaud M."/>
            <person name="Dufresne P.J."/>
            <person name="Fournier E."/>
            <person name="Martineau C."/>
            <person name="Moreira S."/>
            <person name="Perkins V."/>
            <person name="De Repentigny L."/>
            <person name="Dufresne S.F."/>
        </authorList>
    </citation>
    <scope>NUCLEOTIDE SEQUENCE [LARGE SCALE GENOMIC DNA]</scope>
    <source>
        <strain evidence="2">HMR AF 1038</strain>
    </source>
</reference>
<comment type="caution">
    <text evidence="2">The sequence shown here is derived from an EMBL/GenBank/DDBJ whole genome shotgun (WGS) entry which is preliminary data.</text>
</comment>
<feature type="chain" id="PRO_5011911597" evidence="1">
    <location>
        <begin position="19"/>
        <end position="89"/>
    </location>
</feature>
<name>A0A229WVN2_9EURO</name>
<feature type="signal peptide" evidence="1">
    <location>
        <begin position="1"/>
        <end position="18"/>
    </location>
</feature>
<evidence type="ECO:0000313" key="3">
    <source>
        <dbReference type="Proteomes" id="UP000215289"/>
    </source>
</evidence>
<protein>
    <submittedName>
        <fullName evidence="2">Uncharacterized protein</fullName>
    </submittedName>
</protein>
<keyword evidence="1" id="KW-0732">Signal</keyword>
<evidence type="ECO:0000313" key="2">
    <source>
        <dbReference type="EMBL" id="RLL93046.1"/>
    </source>
</evidence>
<accession>A0A229WVN2</accession>